<dbReference type="SUPFAM" id="SSF47598">
    <property type="entry name" value="Ribbon-helix-helix"/>
    <property type="match status" value="1"/>
</dbReference>
<accession>A0ABR8BM44</accession>
<dbReference type="InterPro" id="IPR010985">
    <property type="entry name" value="Ribbon_hlx_hlx"/>
</dbReference>
<dbReference type="Proteomes" id="UP000621307">
    <property type="component" value="Unassembled WGS sequence"/>
</dbReference>
<evidence type="ECO:0000313" key="3">
    <source>
        <dbReference type="Proteomes" id="UP000621307"/>
    </source>
</evidence>
<dbReference type="Gene3D" id="1.10.1220.10">
    <property type="entry name" value="Met repressor-like"/>
    <property type="match status" value="1"/>
</dbReference>
<name>A0ABR8BM44_9NOSO</name>
<feature type="domain" description="Ribbon-helix-helix protein CopG" evidence="1">
    <location>
        <begin position="9"/>
        <end position="36"/>
    </location>
</feature>
<organism evidence="2 3">
    <name type="scientific">Nostoc parmelioides FACHB-3921</name>
    <dbReference type="NCBI Taxonomy" id="2692909"/>
    <lineage>
        <taxon>Bacteria</taxon>
        <taxon>Bacillati</taxon>
        <taxon>Cyanobacteriota</taxon>
        <taxon>Cyanophyceae</taxon>
        <taxon>Nostocales</taxon>
        <taxon>Nostocaceae</taxon>
        <taxon>Nostoc</taxon>
    </lineage>
</organism>
<proteinExistence type="predicted"/>
<gene>
    <name evidence="2" type="ORF">H6G14_28650</name>
</gene>
<dbReference type="InterPro" id="IPR002145">
    <property type="entry name" value="CopG"/>
</dbReference>
<sequence>MAPKGNTDRLTISIDPDLKRQFDALCRWKGTNMSEVGQAMILDWVKQNAPPGFLDIENKQ</sequence>
<keyword evidence="3" id="KW-1185">Reference proteome</keyword>
<reference evidence="2 3" key="1">
    <citation type="journal article" date="2020" name="ISME J.">
        <title>Comparative genomics reveals insights into cyanobacterial evolution and habitat adaptation.</title>
        <authorList>
            <person name="Chen M.Y."/>
            <person name="Teng W.K."/>
            <person name="Zhao L."/>
            <person name="Hu C.X."/>
            <person name="Zhou Y.K."/>
            <person name="Han B.P."/>
            <person name="Song L.R."/>
            <person name="Shu W.S."/>
        </authorList>
    </citation>
    <scope>NUCLEOTIDE SEQUENCE [LARGE SCALE GENOMIC DNA]</scope>
    <source>
        <strain evidence="2 3">FACHB-3921</strain>
    </source>
</reference>
<dbReference type="InterPro" id="IPR013321">
    <property type="entry name" value="Arc_rbn_hlx_hlx"/>
</dbReference>
<protein>
    <submittedName>
        <fullName evidence="2">CopG family transcriptional regulator</fullName>
    </submittedName>
</protein>
<evidence type="ECO:0000259" key="1">
    <source>
        <dbReference type="Pfam" id="PF01402"/>
    </source>
</evidence>
<dbReference type="RefSeq" id="WP_190571889.1">
    <property type="nucleotide sequence ID" value="NZ_JACJQL010000081.1"/>
</dbReference>
<comment type="caution">
    <text evidence="2">The sequence shown here is derived from an EMBL/GenBank/DDBJ whole genome shotgun (WGS) entry which is preliminary data.</text>
</comment>
<dbReference type="Pfam" id="PF01402">
    <property type="entry name" value="RHH_1"/>
    <property type="match status" value="1"/>
</dbReference>
<evidence type="ECO:0000313" key="2">
    <source>
        <dbReference type="EMBL" id="MBD2255193.1"/>
    </source>
</evidence>
<dbReference type="EMBL" id="JACJQL010000081">
    <property type="protein sequence ID" value="MBD2255193.1"/>
    <property type="molecule type" value="Genomic_DNA"/>
</dbReference>